<keyword evidence="4" id="KW-1185">Reference proteome</keyword>
<proteinExistence type="predicted"/>
<dbReference type="GeneID" id="92365980"/>
<comment type="caution">
    <text evidence="3">The sequence shown here is derived from an EMBL/GenBank/DDBJ whole genome shotgun (WGS) entry which is preliminary data.</text>
</comment>
<dbReference type="InterPro" id="IPR035979">
    <property type="entry name" value="RBD_domain_sf"/>
</dbReference>
<organism evidence="3 4">
    <name type="scientific">Cryptosporidium andersoni</name>
    <dbReference type="NCBI Taxonomy" id="117008"/>
    <lineage>
        <taxon>Eukaryota</taxon>
        <taxon>Sar</taxon>
        <taxon>Alveolata</taxon>
        <taxon>Apicomplexa</taxon>
        <taxon>Conoidasida</taxon>
        <taxon>Coccidia</taxon>
        <taxon>Eucoccidiorida</taxon>
        <taxon>Eimeriorina</taxon>
        <taxon>Cryptosporidiidae</taxon>
        <taxon>Cryptosporidium</taxon>
    </lineage>
</organism>
<dbReference type="InterPro" id="IPR012677">
    <property type="entry name" value="Nucleotide-bd_a/b_plait_sf"/>
</dbReference>
<evidence type="ECO:0000259" key="2">
    <source>
        <dbReference type="PROSITE" id="PS50102"/>
    </source>
</evidence>
<dbReference type="PROSITE" id="PS50102">
    <property type="entry name" value="RRM"/>
    <property type="match status" value="1"/>
</dbReference>
<dbReference type="InterPro" id="IPR034268">
    <property type="entry name" value="RBM25_RRM"/>
</dbReference>
<dbReference type="InterPro" id="IPR000504">
    <property type="entry name" value="RRM_dom"/>
</dbReference>
<dbReference type="SUPFAM" id="SSF54928">
    <property type="entry name" value="RNA-binding domain, RBD"/>
    <property type="match status" value="1"/>
</dbReference>
<dbReference type="RefSeq" id="XP_067067239.1">
    <property type="nucleotide sequence ID" value="XM_067212029.1"/>
</dbReference>
<sequence>MFQRDAPLFESYHTLQYVASSVSQNSESYNKPAYYLNGVSQINNRANNMNYYEKSDMDTSLLPGMTTVYVGQIPLSIADVYIRRLLNECGRIMKWNRSEDPTTKKLSSFGLCEFDSPIGVINAVKALNGLEICAQECSSEPDIKSNNEDNTKGSNLEIPTCSNMKILSDNYKVNEKEIYREKAFLETQKECYVICRDLDMLRYKITRDIPGCFHGKLPDLEHFLFNMLEENFEDLDDRNFDQVSLIIDMDLEKITNNKETSFYKEDDNKLCDLYGLKDSDNIDKSKKIILDIRKLDSTQTLKCDAI</sequence>
<feature type="non-terminal residue" evidence="3">
    <location>
        <position position="306"/>
    </location>
</feature>
<dbReference type="EMBL" id="LRBS01000100">
    <property type="protein sequence ID" value="OII73869.1"/>
    <property type="molecule type" value="Genomic_DNA"/>
</dbReference>
<dbReference type="GO" id="GO:0003723">
    <property type="term" value="F:RNA binding"/>
    <property type="evidence" value="ECO:0007669"/>
    <property type="project" value="UniProtKB-UniRule"/>
</dbReference>
<evidence type="ECO:0000313" key="3">
    <source>
        <dbReference type="EMBL" id="OII73869.1"/>
    </source>
</evidence>
<protein>
    <submittedName>
        <fullName evidence="3">RNA recognition family protein</fullName>
    </submittedName>
</protein>
<dbReference type="SMART" id="SM00360">
    <property type="entry name" value="RRM"/>
    <property type="match status" value="1"/>
</dbReference>
<dbReference type="Proteomes" id="UP000186804">
    <property type="component" value="Unassembled WGS sequence"/>
</dbReference>
<dbReference type="VEuPathDB" id="CryptoDB:cand_017950"/>
<dbReference type="Pfam" id="PF00076">
    <property type="entry name" value="RRM_1"/>
    <property type="match status" value="1"/>
</dbReference>
<dbReference type="InterPro" id="IPR052768">
    <property type="entry name" value="RBM25"/>
</dbReference>
<accession>A0A1J4MLX0</accession>
<dbReference type="OrthoDB" id="6275295at2759"/>
<evidence type="ECO:0000313" key="4">
    <source>
        <dbReference type="Proteomes" id="UP000186804"/>
    </source>
</evidence>
<dbReference type="CDD" id="cd12446">
    <property type="entry name" value="RRM_RBM25"/>
    <property type="match status" value="1"/>
</dbReference>
<keyword evidence="1" id="KW-0694">RNA-binding</keyword>
<dbReference type="PANTHER" id="PTHR18806">
    <property type="entry name" value="RBM25 PROTEIN"/>
    <property type="match status" value="1"/>
</dbReference>
<name>A0A1J4MLX0_9CRYT</name>
<gene>
    <name evidence="3" type="ORF">cand_017950</name>
</gene>
<dbReference type="AlphaFoldDB" id="A0A1J4MLX0"/>
<evidence type="ECO:0000256" key="1">
    <source>
        <dbReference type="PROSITE-ProRule" id="PRU00176"/>
    </source>
</evidence>
<reference evidence="3 4" key="1">
    <citation type="submission" date="2016-10" db="EMBL/GenBank/DDBJ databases">
        <title>Reductive evolution of mitochondrial metabolism and differential evolution of invasion-related proteins in Cryptosporidium.</title>
        <authorList>
            <person name="Liu S."/>
            <person name="Roellig D.M."/>
            <person name="Guo Y."/>
            <person name="Li N."/>
            <person name="Frace M.A."/>
            <person name="Tang K."/>
            <person name="Zhang L."/>
            <person name="Feng Y."/>
            <person name="Xiao L."/>
        </authorList>
    </citation>
    <scope>NUCLEOTIDE SEQUENCE [LARGE SCALE GENOMIC DNA]</scope>
    <source>
        <strain evidence="3">30847</strain>
    </source>
</reference>
<feature type="domain" description="RRM" evidence="2">
    <location>
        <begin position="66"/>
        <end position="150"/>
    </location>
</feature>
<dbReference type="PANTHER" id="PTHR18806:SF4">
    <property type="entry name" value="RNA-BINDING PROTEIN 25"/>
    <property type="match status" value="1"/>
</dbReference>
<dbReference type="Gene3D" id="3.30.70.330">
    <property type="match status" value="1"/>
</dbReference>